<evidence type="ECO:0000256" key="3">
    <source>
        <dbReference type="ARBA" id="ARBA00022490"/>
    </source>
</evidence>
<evidence type="ECO:0000256" key="11">
    <source>
        <dbReference type="ARBA" id="ARBA00023273"/>
    </source>
</evidence>
<comment type="subcellular location">
    <subcellularLocation>
        <location evidence="1">Cytoplasm</location>
        <location evidence="1">Cytoskeleton</location>
        <location evidence="1">Cilium axoneme</location>
    </subcellularLocation>
</comment>
<dbReference type="InterPro" id="IPR050687">
    <property type="entry name" value="Dynein_IC"/>
</dbReference>
<evidence type="ECO:0000256" key="6">
    <source>
        <dbReference type="ARBA" id="ARBA00022737"/>
    </source>
</evidence>
<dbReference type="Proteomes" id="UP001281761">
    <property type="component" value="Unassembled WGS sequence"/>
</dbReference>
<evidence type="ECO:0000256" key="5">
    <source>
        <dbReference type="ARBA" id="ARBA00022701"/>
    </source>
</evidence>
<evidence type="ECO:0000256" key="7">
    <source>
        <dbReference type="ARBA" id="ARBA00023017"/>
    </source>
</evidence>
<feature type="compositionally biased region" description="Basic and acidic residues" evidence="12">
    <location>
        <begin position="407"/>
        <end position="416"/>
    </location>
</feature>
<dbReference type="InterPro" id="IPR036322">
    <property type="entry name" value="WD40_repeat_dom_sf"/>
</dbReference>
<evidence type="ECO:0000256" key="1">
    <source>
        <dbReference type="ARBA" id="ARBA00004430"/>
    </source>
</evidence>
<keyword evidence="10" id="KW-0206">Cytoskeleton</keyword>
<keyword evidence="14" id="KW-1185">Reference proteome</keyword>
<keyword evidence="3" id="KW-0963">Cytoplasm</keyword>
<evidence type="ECO:0000313" key="13">
    <source>
        <dbReference type="EMBL" id="KAK2963342.1"/>
    </source>
</evidence>
<dbReference type="EMBL" id="JARBJD010000007">
    <property type="protein sequence ID" value="KAK2963342.1"/>
    <property type="molecule type" value="Genomic_DNA"/>
</dbReference>
<keyword evidence="11" id="KW-0966">Cell projection</keyword>
<keyword evidence="7" id="KW-0243">Dynein</keyword>
<dbReference type="InterPro" id="IPR015943">
    <property type="entry name" value="WD40/YVTN_repeat-like_dom_sf"/>
</dbReference>
<evidence type="ECO:0000256" key="2">
    <source>
        <dbReference type="ARBA" id="ARBA00011059"/>
    </source>
</evidence>
<keyword evidence="4" id="KW-0853">WD repeat</keyword>
<dbReference type="SUPFAM" id="SSF50978">
    <property type="entry name" value="WD40 repeat-like"/>
    <property type="match status" value="1"/>
</dbReference>
<keyword evidence="6" id="KW-0677">Repeat</keyword>
<evidence type="ECO:0000256" key="4">
    <source>
        <dbReference type="ARBA" id="ARBA00022574"/>
    </source>
</evidence>
<dbReference type="Gene3D" id="2.130.10.10">
    <property type="entry name" value="YVTN repeat-like/Quinoprotein amine dehydrogenase"/>
    <property type="match status" value="2"/>
</dbReference>
<protein>
    <submittedName>
        <fullName evidence="13">Dynein intermediate chain 3, ciliary</fullName>
    </submittedName>
</protein>
<dbReference type="Pfam" id="PF00400">
    <property type="entry name" value="WD40"/>
    <property type="match status" value="1"/>
</dbReference>
<evidence type="ECO:0000256" key="9">
    <source>
        <dbReference type="ARBA" id="ARBA00023175"/>
    </source>
</evidence>
<evidence type="ECO:0000256" key="10">
    <source>
        <dbReference type="ARBA" id="ARBA00023212"/>
    </source>
</evidence>
<dbReference type="PANTHER" id="PTHR12442">
    <property type="entry name" value="DYNEIN INTERMEDIATE CHAIN"/>
    <property type="match status" value="1"/>
</dbReference>
<keyword evidence="9" id="KW-0505">Motor protein</keyword>
<evidence type="ECO:0000256" key="12">
    <source>
        <dbReference type="SAM" id="MobiDB-lite"/>
    </source>
</evidence>
<gene>
    <name evidence="13" type="ORF">BLNAU_1876</name>
</gene>
<keyword evidence="8" id="KW-0969">Cilium</keyword>
<comment type="similarity">
    <text evidence="2">Belongs to the dynein intermediate chain family.</text>
</comment>
<feature type="compositionally biased region" description="Polar residues" evidence="12">
    <location>
        <begin position="417"/>
        <end position="427"/>
    </location>
</feature>
<dbReference type="SMART" id="SM00320">
    <property type="entry name" value="WD40"/>
    <property type="match status" value="5"/>
</dbReference>
<organism evidence="13 14">
    <name type="scientific">Blattamonas nauphoetae</name>
    <dbReference type="NCBI Taxonomy" id="2049346"/>
    <lineage>
        <taxon>Eukaryota</taxon>
        <taxon>Metamonada</taxon>
        <taxon>Preaxostyla</taxon>
        <taxon>Oxymonadida</taxon>
        <taxon>Blattamonas</taxon>
    </lineage>
</organism>
<keyword evidence="5" id="KW-0493">Microtubule</keyword>
<sequence>MTIDFQYSRKRRDFGKPCHFSLTHATILFEAKHEPDKAKNWITSQTVSIKVQCSPEFSEHSVNTDHILLKSKGMNHIEGAWPKDIDPNEPDHMNMFRRKIETDDNYKTQLRALSDTVDHSLKINNTLDIYTEEFEDCESGLTLEPPQANLLTVLRDPEHAQSRFVNRVSWHPENPAVIAVAYTGLESRNISPVSSSPSFIWDFNHQDSPIHTLAGASPLCCTKFNPKDANILVSGCTDGLVSFFDTRKDSRPYETSPVNHCHRDFVTDVYWLASKTGNEICSVSPDSFAKFWDVRKLSEPYTIIKLINNTNNTPVGATSLDFDPRFGPSKFLVGTEQGQVLSCNQKGKKQTEQLGLPFFAHVGPVYGVCRNPANPKYFISFGDVSAKIWVDDDTTPKLLATGVHTEVKDKDAHEQSSPHGPSANLQRKPQFGAQPASFSFNSLSSPYGTSPHTSFLVNPPSSSGYVSQWGVLPPKYSPSPFALHWSHSSPILSTPFIPQQFITSGQWSPTKPTIALVGSSNGNVSFWDVVTQQTLLQVKVQTAGSRQQQFKEVQTIQHTKHHSDQRKDIASSETSRNGIFHIETHPSGQFFTAGLADGTTNLFSLSSALSQPRNDENRILNDALDREVRREAQTSIMLDVFVNTNPAAANMTLPQMGGLSPFSSRSEVKITPQVEKDDLDEYMVDEEEVRRMEQEFFEKLTKSMDEEEID</sequence>
<feature type="region of interest" description="Disordered" evidence="12">
    <location>
        <begin position="407"/>
        <end position="428"/>
    </location>
</feature>
<comment type="caution">
    <text evidence="13">The sequence shown here is derived from an EMBL/GenBank/DDBJ whole genome shotgun (WGS) entry which is preliminary data.</text>
</comment>
<reference evidence="13 14" key="1">
    <citation type="journal article" date="2022" name="bioRxiv">
        <title>Genomics of Preaxostyla Flagellates Illuminates Evolutionary Transitions and the Path Towards Mitochondrial Loss.</title>
        <authorList>
            <person name="Novak L.V.F."/>
            <person name="Treitli S.C."/>
            <person name="Pyrih J."/>
            <person name="Halakuc P."/>
            <person name="Pipaliya S.V."/>
            <person name="Vacek V."/>
            <person name="Brzon O."/>
            <person name="Soukal P."/>
            <person name="Eme L."/>
            <person name="Dacks J.B."/>
            <person name="Karnkowska A."/>
            <person name="Elias M."/>
            <person name="Hampl V."/>
        </authorList>
    </citation>
    <scope>NUCLEOTIDE SEQUENCE [LARGE SCALE GENOMIC DNA]</scope>
    <source>
        <strain evidence="13">NAU3</strain>
        <tissue evidence="13">Gut</tissue>
    </source>
</reference>
<dbReference type="PANTHER" id="PTHR12442:SF7">
    <property type="entry name" value="DYNEIN AXONEMAL INTERMEDIATE CHAIN 2"/>
    <property type="match status" value="1"/>
</dbReference>
<dbReference type="InterPro" id="IPR001680">
    <property type="entry name" value="WD40_rpt"/>
</dbReference>
<evidence type="ECO:0000313" key="14">
    <source>
        <dbReference type="Proteomes" id="UP001281761"/>
    </source>
</evidence>
<evidence type="ECO:0000256" key="8">
    <source>
        <dbReference type="ARBA" id="ARBA00023069"/>
    </source>
</evidence>
<accession>A0ABQ9YHX6</accession>
<proteinExistence type="inferred from homology"/>
<name>A0ABQ9YHX6_9EUKA</name>